<comment type="catalytic activity">
    <reaction evidence="6">
        <text>2-(N(omega)-L-arginino)succinate = fumarate + L-arginine</text>
        <dbReference type="Rhea" id="RHEA:24020"/>
        <dbReference type="ChEBI" id="CHEBI:29806"/>
        <dbReference type="ChEBI" id="CHEBI:32682"/>
        <dbReference type="ChEBI" id="CHEBI:57472"/>
        <dbReference type="EC" id="4.3.2.1"/>
    </reaction>
</comment>
<dbReference type="PRINTS" id="PR00145">
    <property type="entry name" value="ARGSUCLYASE"/>
</dbReference>
<feature type="region of interest" description="Disordered" evidence="7">
    <location>
        <begin position="1"/>
        <end position="25"/>
    </location>
</feature>
<dbReference type="EC" id="4.3.2.1" evidence="2 6"/>
<dbReference type="RefSeq" id="WP_092928437.1">
    <property type="nucleotide sequence ID" value="NZ_FOMZ01000012.1"/>
</dbReference>
<dbReference type="SUPFAM" id="SSF48557">
    <property type="entry name" value="L-aspartase-like"/>
    <property type="match status" value="1"/>
</dbReference>
<dbReference type="Pfam" id="PF00206">
    <property type="entry name" value="Lyase_1"/>
    <property type="match status" value="1"/>
</dbReference>
<sequence length="488" mass="52804">MSRQDDSATDSDRSDPTMLWGGRFTSGPSETMAALSLSTHFDWSLAPYDIAGSKAHARVLHGAGLLTESELEDMLAGLDTLATEVRTGRFLPEPDDEDVHTALERGLLERVGTELGGKLRAGRSRNDQVATQFRMWLRDAVRGIVSAVLDVIDALGEQAAAHPSAVLAGRTHLQHAQPVLLAHHLLAHSQALLRDVARLRDWDERTAVSPYGSGALAGSSLGLDPDAVASELGFEHGVDNSMDGTSSRDFAAEAAFDLAMLGVNLSRIAEEIVVWNTAEFGYITLDDAWATGSSIMPQKKNPDVAELARAKSGRLIGNLTGLLTSLKAQPLAYNRDLQEDKEPLFDSVHQLRLVLPAMAGMLGTLTFHTERMAEMAPAGFTLATDIAEWLVRRGVPFRVAHEASGECVRLAESRGVGLDELTEQELSRAHPELTPAVREVLTVRGAVSARDSRGGTAPDRVAEQARRVDEHVARHRAWLDSESSRYPG</sequence>
<dbReference type="InterPro" id="IPR008948">
    <property type="entry name" value="L-Aspartase-like"/>
</dbReference>
<dbReference type="HAMAP" id="MF_00006">
    <property type="entry name" value="Arg_succ_lyase"/>
    <property type="match status" value="1"/>
</dbReference>
<protein>
    <recommendedName>
        <fullName evidence="2 6">Argininosuccinate lyase</fullName>
        <shortName evidence="6">ASAL</shortName>
        <ecNumber evidence="2 6">4.3.2.1</ecNumber>
    </recommendedName>
    <alternativeName>
        <fullName evidence="6">Arginosuccinase</fullName>
    </alternativeName>
</protein>
<name>A0A1I2A1Z5_9ACTN</name>
<dbReference type="InterPro" id="IPR024083">
    <property type="entry name" value="Fumarase/histidase_N"/>
</dbReference>
<evidence type="ECO:0000256" key="6">
    <source>
        <dbReference type="HAMAP-Rule" id="MF_00006"/>
    </source>
</evidence>
<feature type="region of interest" description="Disordered" evidence="7">
    <location>
        <begin position="448"/>
        <end position="468"/>
    </location>
</feature>
<keyword evidence="11" id="KW-1185">Reference proteome</keyword>
<comment type="similarity">
    <text evidence="6">Belongs to the lyase 1 family. Argininosuccinate lyase subfamily.</text>
</comment>
<dbReference type="PRINTS" id="PR00149">
    <property type="entry name" value="FUMRATELYASE"/>
</dbReference>
<gene>
    <name evidence="6" type="primary">argH</name>
    <name evidence="10" type="ORF">SAMN04487819_1124</name>
</gene>
<dbReference type="PANTHER" id="PTHR43814">
    <property type="entry name" value="ARGININOSUCCINATE LYASE"/>
    <property type="match status" value="1"/>
</dbReference>
<dbReference type="GO" id="GO:0005829">
    <property type="term" value="C:cytosol"/>
    <property type="evidence" value="ECO:0007669"/>
    <property type="project" value="TreeGrafter"/>
</dbReference>
<reference evidence="11" key="1">
    <citation type="submission" date="2016-10" db="EMBL/GenBank/DDBJ databases">
        <authorList>
            <person name="Varghese N."/>
            <person name="Submissions S."/>
        </authorList>
    </citation>
    <scope>NUCLEOTIDE SEQUENCE [LARGE SCALE GENOMIC DNA]</scope>
    <source>
        <strain evidence="11">DSM 45004</strain>
    </source>
</reference>
<dbReference type="Gene3D" id="1.10.40.30">
    <property type="entry name" value="Fumarase/aspartase (C-terminal domain)"/>
    <property type="match status" value="1"/>
</dbReference>
<evidence type="ECO:0000259" key="9">
    <source>
        <dbReference type="Pfam" id="PF14698"/>
    </source>
</evidence>
<evidence type="ECO:0000256" key="7">
    <source>
        <dbReference type="SAM" id="MobiDB-lite"/>
    </source>
</evidence>
<evidence type="ECO:0000259" key="8">
    <source>
        <dbReference type="Pfam" id="PF00206"/>
    </source>
</evidence>
<dbReference type="UniPathway" id="UPA00068">
    <property type="reaction ID" value="UER00114"/>
</dbReference>
<dbReference type="Gene3D" id="1.10.275.10">
    <property type="entry name" value="Fumarase/aspartase (N-terminal domain)"/>
    <property type="match status" value="1"/>
</dbReference>
<accession>A0A1I2A1Z5</accession>
<dbReference type="FunFam" id="1.10.275.10:FF:000002">
    <property type="entry name" value="Argininosuccinate lyase"/>
    <property type="match status" value="1"/>
</dbReference>
<evidence type="ECO:0000256" key="2">
    <source>
        <dbReference type="ARBA" id="ARBA00012338"/>
    </source>
</evidence>
<dbReference type="PANTHER" id="PTHR43814:SF1">
    <property type="entry name" value="ARGININOSUCCINATE LYASE"/>
    <property type="match status" value="1"/>
</dbReference>
<evidence type="ECO:0000313" key="11">
    <source>
        <dbReference type="Proteomes" id="UP000198716"/>
    </source>
</evidence>
<dbReference type="FunFam" id="1.20.200.10:FF:000015">
    <property type="entry name" value="argininosuccinate lyase isoform X2"/>
    <property type="match status" value="1"/>
</dbReference>
<feature type="compositionally biased region" description="Basic and acidic residues" evidence="7">
    <location>
        <begin position="1"/>
        <end position="15"/>
    </location>
</feature>
<dbReference type="Pfam" id="PF14698">
    <property type="entry name" value="ASL_C2"/>
    <property type="match status" value="1"/>
</dbReference>
<keyword evidence="5 6" id="KW-0456">Lyase</keyword>
<feature type="domain" description="Argininosuccinate lyase C-terminal" evidence="9">
    <location>
        <begin position="380"/>
        <end position="447"/>
    </location>
</feature>
<comment type="subcellular location">
    <subcellularLocation>
        <location evidence="6">Cytoplasm</location>
    </subcellularLocation>
</comment>
<dbReference type="InterPro" id="IPR022761">
    <property type="entry name" value="Fumarate_lyase_N"/>
</dbReference>
<evidence type="ECO:0000256" key="1">
    <source>
        <dbReference type="ARBA" id="ARBA00004941"/>
    </source>
</evidence>
<dbReference type="NCBIfam" id="TIGR00838">
    <property type="entry name" value="argH"/>
    <property type="match status" value="1"/>
</dbReference>
<keyword evidence="3 6" id="KW-0055">Arginine biosynthesis</keyword>
<feature type="domain" description="Fumarate lyase N-terminal" evidence="8">
    <location>
        <begin position="22"/>
        <end position="317"/>
    </location>
</feature>
<dbReference type="InterPro" id="IPR009049">
    <property type="entry name" value="Argininosuccinate_lyase"/>
</dbReference>
<evidence type="ECO:0000256" key="3">
    <source>
        <dbReference type="ARBA" id="ARBA00022571"/>
    </source>
</evidence>
<evidence type="ECO:0000256" key="4">
    <source>
        <dbReference type="ARBA" id="ARBA00022605"/>
    </source>
</evidence>
<evidence type="ECO:0000313" key="10">
    <source>
        <dbReference type="EMBL" id="SFE36740.1"/>
    </source>
</evidence>
<organism evidence="10 11">
    <name type="scientific">Actinopolyspora alba</name>
    <dbReference type="NCBI Taxonomy" id="673379"/>
    <lineage>
        <taxon>Bacteria</taxon>
        <taxon>Bacillati</taxon>
        <taxon>Actinomycetota</taxon>
        <taxon>Actinomycetes</taxon>
        <taxon>Actinopolysporales</taxon>
        <taxon>Actinopolysporaceae</taxon>
        <taxon>Actinopolyspora</taxon>
        <taxon>Actinopolyspora alba group</taxon>
    </lineage>
</organism>
<dbReference type="GO" id="GO:0004056">
    <property type="term" value="F:argininosuccinate lyase activity"/>
    <property type="evidence" value="ECO:0007669"/>
    <property type="project" value="UniProtKB-UniRule"/>
</dbReference>
<dbReference type="EMBL" id="FOMZ01000012">
    <property type="protein sequence ID" value="SFE36740.1"/>
    <property type="molecule type" value="Genomic_DNA"/>
</dbReference>
<dbReference type="AlphaFoldDB" id="A0A1I2A1Z5"/>
<keyword evidence="4 6" id="KW-0028">Amino-acid biosynthesis</keyword>
<dbReference type="InterPro" id="IPR020557">
    <property type="entry name" value="Fumarate_lyase_CS"/>
</dbReference>
<proteinExistence type="inferred from homology"/>
<dbReference type="InterPro" id="IPR000362">
    <property type="entry name" value="Fumarate_lyase_fam"/>
</dbReference>
<comment type="pathway">
    <text evidence="1 6">Amino-acid biosynthesis; L-arginine biosynthesis; L-arginine from L-ornithine and carbamoyl phosphate: step 3/3.</text>
</comment>
<dbReference type="Gene3D" id="1.20.200.10">
    <property type="entry name" value="Fumarase/aspartase (Central domain)"/>
    <property type="match status" value="1"/>
</dbReference>
<dbReference type="PROSITE" id="PS00163">
    <property type="entry name" value="FUMARATE_LYASES"/>
    <property type="match status" value="1"/>
</dbReference>
<keyword evidence="6" id="KW-0963">Cytoplasm</keyword>
<dbReference type="GO" id="GO:0042450">
    <property type="term" value="P:L-arginine biosynthetic process via ornithine"/>
    <property type="evidence" value="ECO:0007669"/>
    <property type="project" value="UniProtKB-UniRule"/>
</dbReference>
<dbReference type="Proteomes" id="UP000198716">
    <property type="component" value="Unassembled WGS sequence"/>
</dbReference>
<dbReference type="CDD" id="cd01359">
    <property type="entry name" value="Argininosuccinate_lyase"/>
    <property type="match status" value="1"/>
</dbReference>
<dbReference type="FunFam" id="1.10.40.30:FF:000001">
    <property type="entry name" value="Argininosuccinate lyase"/>
    <property type="match status" value="1"/>
</dbReference>
<evidence type="ECO:0000256" key="5">
    <source>
        <dbReference type="ARBA" id="ARBA00023239"/>
    </source>
</evidence>
<dbReference type="InterPro" id="IPR029419">
    <property type="entry name" value="Arg_succ_lyase_C"/>
</dbReference>